<proteinExistence type="predicted"/>
<accession>A0A3E1EZU3</accession>
<protein>
    <submittedName>
        <fullName evidence="1">Uncharacterized protein</fullName>
    </submittedName>
</protein>
<keyword evidence="2" id="KW-1185">Reference proteome</keyword>
<reference evidence="1 2" key="1">
    <citation type="submission" date="2018-08" db="EMBL/GenBank/DDBJ databases">
        <title>The draft genome squence of Brumimicrobium sp. N62.</title>
        <authorList>
            <person name="Du Z.-J."/>
            <person name="Luo H.-R."/>
        </authorList>
    </citation>
    <scope>NUCLEOTIDE SEQUENCE [LARGE SCALE GENOMIC DNA]</scope>
    <source>
        <strain evidence="1 2">N62</strain>
    </source>
</reference>
<evidence type="ECO:0000313" key="2">
    <source>
        <dbReference type="Proteomes" id="UP000257127"/>
    </source>
</evidence>
<dbReference type="AlphaFoldDB" id="A0A3E1EZU3"/>
<organism evidence="1 2">
    <name type="scientific">Brumimicrobium aurantiacum</name>
    <dbReference type="NCBI Taxonomy" id="1737063"/>
    <lineage>
        <taxon>Bacteria</taxon>
        <taxon>Pseudomonadati</taxon>
        <taxon>Bacteroidota</taxon>
        <taxon>Flavobacteriia</taxon>
        <taxon>Flavobacteriales</taxon>
        <taxon>Crocinitomicaceae</taxon>
        <taxon>Brumimicrobium</taxon>
    </lineage>
</organism>
<sequence length="66" mass="7685">MKPLESFSEWGWFENHAAVYFGKDNAGKSYYVTKNGKANNTPTVMSYDQLDDVYNFWSSPYKYAPK</sequence>
<dbReference type="Proteomes" id="UP000257127">
    <property type="component" value="Unassembled WGS sequence"/>
</dbReference>
<gene>
    <name evidence="1" type="ORF">DXU93_04435</name>
</gene>
<dbReference type="OrthoDB" id="9814054at2"/>
<name>A0A3E1EZU3_9FLAO</name>
<dbReference type="RefSeq" id="WP_116880053.1">
    <property type="nucleotide sequence ID" value="NZ_QURB01000002.1"/>
</dbReference>
<evidence type="ECO:0000313" key="1">
    <source>
        <dbReference type="EMBL" id="RFC55074.1"/>
    </source>
</evidence>
<comment type="caution">
    <text evidence="1">The sequence shown here is derived from an EMBL/GenBank/DDBJ whole genome shotgun (WGS) entry which is preliminary data.</text>
</comment>
<dbReference type="EMBL" id="QURB01000002">
    <property type="protein sequence ID" value="RFC55074.1"/>
    <property type="molecule type" value="Genomic_DNA"/>
</dbReference>